<sequence>MNESRSTKARSKQSKGGKCQRVLRDVRSFHDLASFYRRFIRGFSSIVSPLAKCLKGDKFEWSSAAQASFQRLKECLSEALVLALPDFAKMFEVE</sequence>
<evidence type="ECO:0000313" key="2">
    <source>
        <dbReference type="Proteomes" id="UP001057402"/>
    </source>
</evidence>
<proteinExistence type="predicted"/>
<gene>
    <name evidence="1" type="ORF">MLD38_021359</name>
</gene>
<protein>
    <submittedName>
        <fullName evidence="1">Uncharacterized protein</fullName>
    </submittedName>
</protein>
<reference evidence="2" key="1">
    <citation type="journal article" date="2023" name="Front. Plant Sci.">
        <title>Chromosomal-level genome assembly of Melastoma candidum provides insights into trichome evolution.</title>
        <authorList>
            <person name="Zhong Y."/>
            <person name="Wu W."/>
            <person name="Sun C."/>
            <person name="Zou P."/>
            <person name="Liu Y."/>
            <person name="Dai S."/>
            <person name="Zhou R."/>
        </authorList>
    </citation>
    <scope>NUCLEOTIDE SEQUENCE [LARGE SCALE GENOMIC DNA]</scope>
</reference>
<keyword evidence="2" id="KW-1185">Reference proteome</keyword>
<accession>A0ACB9QG43</accession>
<name>A0ACB9QG43_9MYRT</name>
<comment type="caution">
    <text evidence="1">The sequence shown here is derived from an EMBL/GenBank/DDBJ whole genome shotgun (WGS) entry which is preliminary data.</text>
</comment>
<organism evidence="1 2">
    <name type="scientific">Melastoma candidum</name>
    <dbReference type="NCBI Taxonomy" id="119954"/>
    <lineage>
        <taxon>Eukaryota</taxon>
        <taxon>Viridiplantae</taxon>
        <taxon>Streptophyta</taxon>
        <taxon>Embryophyta</taxon>
        <taxon>Tracheophyta</taxon>
        <taxon>Spermatophyta</taxon>
        <taxon>Magnoliopsida</taxon>
        <taxon>eudicotyledons</taxon>
        <taxon>Gunneridae</taxon>
        <taxon>Pentapetalae</taxon>
        <taxon>rosids</taxon>
        <taxon>malvids</taxon>
        <taxon>Myrtales</taxon>
        <taxon>Melastomataceae</taxon>
        <taxon>Melastomatoideae</taxon>
        <taxon>Melastomateae</taxon>
        <taxon>Melastoma</taxon>
    </lineage>
</organism>
<dbReference type="Proteomes" id="UP001057402">
    <property type="component" value="Chromosome 6"/>
</dbReference>
<evidence type="ECO:0000313" key="1">
    <source>
        <dbReference type="EMBL" id="KAI4365370.1"/>
    </source>
</evidence>
<dbReference type="EMBL" id="CM042885">
    <property type="protein sequence ID" value="KAI4365370.1"/>
    <property type="molecule type" value="Genomic_DNA"/>
</dbReference>